<accession>A0AAV4WW65</accession>
<comment type="caution">
    <text evidence="1">The sequence shown here is derived from an EMBL/GenBank/DDBJ whole genome shotgun (WGS) entry which is preliminary data.</text>
</comment>
<name>A0AAV4WW65_CAEEX</name>
<organism evidence="1 2">
    <name type="scientific">Caerostris extrusa</name>
    <name type="common">Bark spider</name>
    <name type="synonym">Caerostris bankana</name>
    <dbReference type="NCBI Taxonomy" id="172846"/>
    <lineage>
        <taxon>Eukaryota</taxon>
        <taxon>Metazoa</taxon>
        <taxon>Ecdysozoa</taxon>
        <taxon>Arthropoda</taxon>
        <taxon>Chelicerata</taxon>
        <taxon>Arachnida</taxon>
        <taxon>Araneae</taxon>
        <taxon>Araneomorphae</taxon>
        <taxon>Entelegynae</taxon>
        <taxon>Araneoidea</taxon>
        <taxon>Araneidae</taxon>
        <taxon>Caerostris</taxon>
    </lineage>
</organism>
<dbReference type="AlphaFoldDB" id="A0AAV4WW65"/>
<reference evidence="1 2" key="1">
    <citation type="submission" date="2021-06" db="EMBL/GenBank/DDBJ databases">
        <title>Caerostris extrusa draft genome.</title>
        <authorList>
            <person name="Kono N."/>
            <person name="Arakawa K."/>
        </authorList>
    </citation>
    <scope>NUCLEOTIDE SEQUENCE [LARGE SCALE GENOMIC DNA]</scope>
</reference>
<dbReference type="EMBL" id="BPLR01016818">
    <property type="protein sequence ID" value="GIY86578.1"/>
    <property type="molecule type" value="Genomic_DNA"/>
</dbReference>
<gene>
    <name evidence="1" type="ORF">CEXT_264911</name>
</gene>
<evidence type="ECO:0000313" key="1">
    <source>
        <dbReference type="EMBL" id="GIY86578.1"/>
    </source>
</evidence>
<proteinExistence type="predicted"/>
<evidence type="ECO:0000313" key="2">
    <source>
        <dbReference type="Proteomes" id="UP001054945"/>
    </source>
</evidence>
<keyword evidence="2" id="KW-1185">Reference proteome</keyword>
<dbReference type="Proteomes" id="UP001054945">
    <property type="component" value="Unassembled WGS sequence"/>
</dbReference>
<sequence>MSEFFNLFIQLKGIEAEAFFPFLTSCDCNCVATFLLKYSKGVSELNCRRYCFEKVFPQRESFGVYPSFKIPRRLALGRVVVRKEMNENELRGFKTENQKTDSKTELKE</sequence>
<protein>
    <submittedName>
        <fullName evidence="1">Uncharacterized protein</fullName>
    </submittedName>
</protein>